<dbReference type="RefSeq" id="WP_068885354.1">
    <property type="nucleotide sequence ID" value="NZ_LNTU01000041.1"/>
</dbReference>
<gene>
    <name evidence="6" type="ORF">ATN84_23180</name>
</gene>
<dbReference type="EMBL" id="LNTU01000041">
    <property type="protein sequence ID" value="KXF74783.1"/>
    <property type="molecule type" value="Genomic_DNA"/>
</dbReference>
<dbReference type="Pfam" id="PF00126">
    <property type="entry name" value="HTH_1"/>
    <property type="match status" value="1"/>
</dbReference>
<keyword evidence="4" id="KW-0804">Transcription</keyword>
<evidence type="ECO:0000256" key="1">
    <source>
        <dbReference type="ARBA" id="ARBA00009437"/>
    </source>
</evidence>
<sequence>MELNQIRYFLNLADTLNFTEAAIRSGVSQPTLTRAIQRLEQELGGTLVYRDGKDSRLTALGREIRSEFAAIADREQRVRAISLNRVHGRRETLTLGIVNTIAPALITGFVSHALRQMPMLELVLQPVARDEGMERLLLGQIDGCFCTDPTARNTKIATVQMFHERLLLAMAQDHTLASQASVSLSDLSEQPYLDRLQCEFRTRVQNHLHERAIIMIPRLRSEREDLIQQAVAEGAGVCMLPERSAIVGGLTLLPVDTLDLSRTVAFQSISGSGTAAALRQLRVLIERFAWS</sequence>
<name>A0A135HNV5_9HYPH</name>
<evidence type="ECO:0000313" key="6">
    <source>
        <dbReference type="EMBL" id="KXF74783.1"/>
    </source>
</evidence>
<dbReference type="InterPro" id="IPR005119">
    <property type="entry name" value="LysR_subst-bd"/>
</dbReference>
<proteinExistence type="inferred from homology"/>
<dbReference type="InterPro" id="IPR036390">
    <property type="entry name" value="WH_DNA-bd_sf"/>
</dbReference>
<dbReference type="InterPro" id="IPR000847">
    <property type="entry name" value="LysR_HTH_N"/>
</dbReference>
<evidence type="ECO:0000313" key="7">
    <source>
        <dbReference type="Proteomes" id="UP000070107"/>
    </source>
</evidence>
<dbReference type="Gene3D" id="3.40.190.10">
    <property type="entry name" value="Periplasmic binding protein-like II"/>
    <property type="match status" value="2"/>
</dbReference>
<dbReference type="STRING" id="1494590.ATN84_23180"/>
<dbReference type="AlphaFoldDB" id="A0A135HNV5"/>
<dbReference type="GO" id="GO:0032993">
    <property type="term" value="C:protein-DNA complex"/>
    <property type="evidence" value="ECO:0007669"/>
    <property type="project" value="TreeGrafter"/>
</dbReference>
<evidence type="ECO:0000256" key="4">
    <source>
        <dbReference type="ARBA" id="ARBA00023163"/>
    </source>
</evidence>
<accession>A0A135HNV5</accession>
<dbReference type="PRINTS" id="PR00039">
    <property type="entry name" value="HTHLYSR"/>
</dbReference>
<reference evidence="6 7" key="1">
    <citation type="submission" date="2015-11" db="EMBL/GenBank/DDBJ databases">
        <title>Draft genome sequence of Paramesorhizobium deserti A-3-E, a strain highly resistant to diverse beta-lactam antibiotics.</title>
        <authorList>
            <person name="Lv R."/>
            <person name="Yang X."/>
            <person name="Fang N."/>
            <person name="Guo J."/>
            <person name="Luo X."/>
            <person name="Peng F."/>
            <person name="Yang R."/>
            <person name="Cui Y."/>
            <person name="Fang C."/>
            <person name="Song Y."/>
        </authorList>
    </citation>
    <scope>NUCLEOTIDE SEQUENCE [LARGE SCALE GENOMIC DNA]</scope>
    <source>
        <strain evidence="6 7">A-3-E</strain>
    </source>
</reference>
<feature type="domain" description="HTH lysR-type" evidence="5">
    <location>
        <begin position="1"/>
        <end position="58"/>
    </location>
</feature>
<dbReference type="InterPro" id="IPR036388">
    <property type="entry name" value="WH-like_DNA-bd_sf"/>
</dbReference>
<dbReference type="SUPFAM" id="SSF46785">
    <property type="entry name" value="Winged helix' DNA-binding domain"/>
    <property type="match status" value="1"/>
</dbReference>
<dbReference type="GO" id="GO:0003677">
    <property type="term" value="F:DNA binding"/>
    <property type="evidence" value="ECO:0007669"/>
    <property type="project" value="UniProtKB-KW"/>
</dbReference>
<dbReference type="Gene3D" id="1.10.10.10">
    <property type="entry name" value="Winged helix-like DNA-binding domain superfamily/Winged helix DNA-binding domain"/>
    <property type="match status" value="1"/>
</dbReference>
<dbReference type="PROSITE" id="PS50931">
    <property type="entry name" value="HTH_LYSR"/>
    <property type="match status" value="1"/>
</dbReference>
<dbReference type="PANTHER" id="PTHR30346:SF28">
    <property type="entry name" value="HTH-TYPE TRANSCRIPTIONAL REGULATOR CYNR"/>
    <property type="match status" value="1"/>
</dbReference>
<evidence type="ECO:0000256" key="3">
    <source>
        <dbReference type="ARBA" id="ARBA00023125"/>
    </source>
</evidence>
<dbReference type="SUPFAM" id="SSF53850">
    <property type="entry name" value="Periplasmic binding protein-like II"/>
    <property type="match status" value="1"/>
</dbReference>
<dbReference type="OrthoDB" id="8479357at2"/>
<dbReference type="Proteomes" id="UP000070107">
    <property type="component" value="Unassembled WGS sequence"/>
</dbReference>
<evidence type="ECO:0000256" key="2">
    <source>
        <dbReference type="ARBA" id="ARBA00023015"/>
    </source>
</evidence>
<dbReference type="PANTHER" id="PTHR30346">
    <property type="entry name" value="TRANSCRIPTIONAL DUAL REGULATOR HCAR-RELATED"/>
    <property type="match status" value="1"/>
</dbReference>
<keyword evidence="3" id="KW-0238">DNA-binding</keyword>
<dbReference type="Pfam" id="PF03466">
    <property type="entry name" value="LysR_substrate"/>
    <property type="match status" value="1"/>
</dbReference>
<protein>
    <submittedName>
        <fullName evidence="6">LysR family transcriptional regulator</fullName>
    </submittedName>
</protein>
<comment type="caution">
    <text evidence="6">The sequence shown here is derived from an EMBL/GenBank/DDBJ whole genome shotgun (WGS) entry which is preliminary data.</text>
</comment>
<keyword evidence="7" id="KW-1185">Reference proteome</keyword>
<keyword evidence="2" id="KW-0805">Transcription regulation</keyword>
<comment type="similarity">
    <text evidence="1">Belongs to the LysR transcriptional regulatory family.</text>
</comment>
<dbReference type="GO" id="GO:0003700">
    <property type="term" value="F:DNA-binding transcription factor activity"/>
    <property type="evidence" value="ECO:0007669"/>
    <property type="project" value="InterPro"/>
</dbReference>
<dbReference type="CDD" id="cd05466">
    <property type="entry name" value="PBP2_LTTR_substrate"/>
    <property type="match status" value="1"/>
</dbReference>
<organism evidence="6 7">
    <name type="scientific">Paramesorhizobium deserti</name>
    <dbReference type="NCBI Taxonomy" id="1494590"/>
    <lineage>
        <taxon>Bacteria</taxon>
        <taxon>Pseudomonadati</taxon>
        <taxon>Pseudomonadota</taxon>
        <taxon>Alphaproteobacteria</taxon>
        <taxon>Hyphomicrobiales</taxon>
        <taxon>Phyllobacteriaceae</taxon>
        <taxon>Paramesorhizobium</taxon>
    </lineage>
</organism>
<evidence type="ECO:0000259" key="5">
    <source>
        <dbReference type="PROSITE" id="PS50931"/>
    </source>
</evidence>